<proteinExistence type="predicted"/>
<sequence>MPILLSALSSCWLSSAQSLWLMSSVLTSEDSVISPPTAEESVVERVLYLDTAAIGVVHVGALYEYEMRPETEKLLF</sequence>
<dbReference type="GeneID" id="9812255"/>
<reference evidence="2" key="1">
    <citation type="submission" date="2007-07" db="EMBL/GenBank/DDBJ databases">
        <title>PCAP assembly of the Caenorhabditis remanei genome.</title>
        <authorList>
            <consortium name="The Caenorhabditis remanei Sequencing Consortium"/>
            <person name="Wilson R.K."/>
        </authorList>
    </citation>
    <scope>NUCLEOTIDE SEQUENCE [LARGE SCALE GENOMIC DNA]</scope>
    <source>
        <strain evidence="2">PB4641</strain>
    </source>
</reference>
<feature type="chain" id="PRO_5003178445" description="Secreted protein" evidence="1">
    <location>
        <begin position="19"/>
        <end position="76"/>
    </location>
</feature>
<dbReference type="AlphaFoldDB" id="E3NBU1"/>
<evidence type="ECO:0000313" key="2">
    <source>
        <dbReference type="EMBL" id="EFO92497.1"/>
    </source>
</evidence>
<dbReference type="KEGG" id="crq:GCK72_000238"/>
<name>E3NBU1_CAERE</name>
<dbReference type="EMBL" id="DS268589">
    <property type="protein sequence ID" value="EFO92497.1"/>
    <property type="molecule type" value="Genomic_DNA"/>
</dbReference>
<organism evidence="3">
    <name type="scientific">Caenorhabditis remanei</name>
    <name type="common">Caenorhabditis vulgaris</name>
    <dbReference type="NCBI Taxonomy" id="31234"/>
    <lineage>
        <taxon>Eukaryota</taxon>
        <taxon>Metazoa</taxon>
        <taxon>Ecdysozoa</taxon>
        <taxon>Nematoda</taxon>
        <taxon>Chromadorea</taxon>
        <taxon>Rhabditida</taxon>
        <taxon>Rhabditina</taxon>
        <taxon>Rhabditomorpha</taxon>
        <taxon>Rhabditoidea</taxon>
        <taxon>Rhabditidae</taxon>
        <taxon>Peloderinae</taxon>
        <taxon>Caenorhabditis</taxon>
    </lineage>
</organism>
<protein>
    <recommendedName>
        <fullName evidence="4">Secreted protein</fullName>
    </recommendedName>
</protein>
<dbReference type="Proteomes" id="UP000008281">
    <property type="component" value="Unassembled WGS sequence"/>
</dbReference>
<dbReference type="CTD" id="9812255"/>
<keyword evidence="3" id="KW-1185">Reference proteome</keyword>
<feature type="signal peptide" evidence="1">
    <location>
        <begin position="1"/>
        <end position="18"/>
    </location>
</feature>
<gene>
    <name evidence="2" type="ORF">CRE_14289</name>
</gene>
<evidence type="ECO:0000256" key="1">
    <source>
        <dbReference type="SAM" id="SignalP"/>
    </source>
</evidence>
<accession>E3NBU1</accession>
<evidence type="ECO:0008006" key="4">
    <source>
        <dbReference type="Google" id="ProtNLM"/>
    </source>
</evidence>
<dbReference type="InParanoid" id="E3NBU1"/>
<evidence type="ECO:0000313" key="3">
    <source>
        <dbReference type="Proteomes" id="UP000008281"/>
    </source>
</evidence>
<dbReference type="RefSeq" id="XP_003094133.2">
    <property type="nucleotide sequence ID" value="XM_003094085.2"/>
</dbReference>
<dbReference type="HOGENOM" id="CLU_2656817_0_0_1"/>
<keyword evidence="1" id="KW-0732">Signal</keyword>